<dbReference type="AlphaFoldDB" id="A0A2S5GXE3"/>
<dbReference type="Proteomes" id="UP000239990">
    <property type="component" value="Unassembled WGS sequence"/>
</dbReference>
<protein>
    <submittedName>
        <fullName evidence="2">Uncharacterized protein</fullName>
    </submittedName>
</protein>
<reference evidence="2 3" key="1">
    <citation type="submission" date="2018-02" db="EMBL/GenBank/DDBJ databases">
        <title>Draft Genome of Achromobacter spanius stain 6.</title>
        <authorList>
            <person name="Gunasekera T.S."/>
            <person name="Radwan O."/>
            <person name="Ruiz O.N."/>
        </authorList>
    </citation>
    <scope>NUCLEOTIDE SEQUENCE [LARGE SCALE GENOMIC DNA]</scope>
    <source>
        <strain evidence="2 3">6</strain>
    </source>
</reference>
<gene>
    <name evidence="2" type="ORF">C4E15_06575</name>
</gene>
<sequence>MRSDRELLELAAKAIGMRLGGWEPCEGGYYTYSQRGSDKQTMWVPLTDNGDALRLAVRLRLDMSFLDSMIEVCWFDEAASANRSIEERINDAQGECEATRRAIVRAAAEIAAHHPRTDGGGHG</sequence>
<organism evidence="2 3">
    <name type="scientific">Achromobacter spanius</name>
    <dbReference type="NCBI Taxonomy" id="217203"/>
    <lineage>
        <taxon>Bacteria</taxon>
        <taxon>Pseudomonadati</taxon>
        <taxon>Pseudomonadota</taxon>
        <taxon>Betaproteobacteria</taxon>
        <taxon>Burkholderiales</taxon>
        <taxon>Alcaligenaceae</taxon>
        <taxon>Achromobacter</taxon>
    </lineage>
</organism>
<keyword evidence="1" id="KW-0175">Coiled coil</keyword>
<dbReference type="EMBL" id="PREU01000002">
    <property type="protein sequence ID" value="PPA77668.1"/>
    <property type="molecule type" value="Genomic_DNA"/>
</dbReference>
<name>A0A2S5GXE3_9BURK</name>
<dbReference type="RefSeq" id="WP_104142775.1">
    <property type="nucleotide sequence ID" value="NZ_PREU01000002.1"/>
</dbReference>
<evidence type="ECO:0000313" key="2">
    <source>
        <dbReference type="EMBL" id="PPA77668.1"/>
    </source>
</evidence>
<accession>A0A2S5GXE3</accession>
<comment type="caution">
    <text evidence="2">The sequence shown here is derived from an EMBL/GenBank/DDBJ whole genome shotgun (WGS) entry which is preliminary data.</text>
</comment>
<proteinExistence type="predicted"/>
<feature type="coiled-coil region" evidence="1">
    <location>
        <begin position="75"/>
        <end position="109"/>
    </location>
</feature>
<evidence type="ECO:0000256" key="1">
    <source>
        <dbReference type="SAM" id="Coils"/>
    </source>
</evidence>
<evidence type="ECO:0000313" key="3">
    <source>
        <dbReference type="Proteomes" id="UP000239990"/>
    </source>
</evidence>